<comment type="caution">
    <text evidence="8">The sequence shown here is derived from an EMBL/GenBank/DDBJ whole genome shotgun (WGS) entry which is preliminary data.</text>
</comment>
<dbReference type="InterPro" id="IPR027417">
    <property type="entry name" value="P-loop_NTPase"/>
</dbReference>
<name>A0A811PDT9_9POAL</name>
<dbReference type="FunFam" id="3.40.50.300:FF:000326">
    <property type="entry name" value="P-loop containing nucleoside triphosphate hydrolase"/>
    <property type="match status" value="1"/>
</dbReference>
<feature type="domain" description="DNA2/NAM7 helicase helicase" evidence="6">
    <location>
        <begin position="258"/>
        <end position="669"/>
    </location>
</feature>
<dbReference type="CDD" id="cd18808">
    <property type="entry name" value="SF1_C_Upf1"/>
    <property type="match status" value="1"/>
</dbReference>
<dbReference type="GO" id="GO:0004386">
    <property type="term" value="F:helicase activity"/>
    <property type="evidence" value="ECO:0007669"/>
    <property type="project" value="UniProtKB-KW"/>
</dbReference>
<evidence type="ECO:0000313" key="8">
    <source>
        <dbReference type="EMBL" id="CAD6242968.1"/>
    </source>
</evidence>
<dbReference type="InterPro" id="IPR045055">
    <property type="entry name" value="DNA2/NAM7-like"/>
</dbReference>
<dbReference type="InterPro" id="IPR047187">
    <property type="entry name" value="SF1_C_Upf1"/>
</dbReference>
<keyword evidence="9" id="KW-1185">Reference proteome</keyword>
<dbReference type="GO" id="GO:0016787">
    <property type="term" value="F:hydrolase activity"/>
    <property type="evidence" value="ECO:0007669"/>
    <property type="project" value="UniProtKB-KW"/>
</dbReference>
<evidence type="ECO:0000256" key="2">
    <source>
        <dbReference type="ARBA" id="ARBA00022801"/>
    </source>
</evidence>
<evidence type="ECO:0000259" key="7">
    <source>
        <dbReference type="Pfam" id="PF13087"/>
    </source>
</evidence>
<keyword evidence="2" id="KW-0378">Hydrolase</keyword>
<dbReference type="Gene3D" id="3.40.50.300">
    <property type="entry name" value="P-loop containing nucleotide triphosphate hydrolases"/>
    <property type="match status" value="2"/>
</dbReference>
<gene>
    <name evidence="8" type="ORF">NCGR_LOCUS28284</name>
</gene>
<protein>
    <submittedName>
        <fullName evidence="8">Uncharacterized protein</fullName>
    </submittedName>
</protein>
<dbReference type="OrthoDB" id="6513042at2759"/>
<sequence>MRDYYDSDDDDVFRGKSVRGKATSGSRYGAWEQSELERHMFSWSLQDVLNKNLLKKKVKKIPKTFTSLRSYMESFTLPLIEETRADLCSALEGIKHAPATEVVRMEQLGTDPGQAIFSIVVRKPDPQTTQRDHQVYAPKDADVLVLTDRKPRHSSDLGRTGSSSYLIGSVLKAEGGDDGTVVRLSRRPEEGPPLFAVFLINMTTYNRVLNAVDVHAAACRNTSVIEKMLDPKDHKEPSSVAPSFYLDGELGDLENFGLNESQLKAVDDCVSALQQPGCAVRLIWGPPGTGKTKTISALLWSMLVKSHRTVTCAPTNTAVVEVASRVLSLIEESSGGGGGDSGKKCFLSDVVLFGNEDRMAVEDNLGKIFMDSRIRRLRQCLVPGTGWTTSLSSMLQLLEHPLVQYGRYADDIEEQISDLASEDELRDELAPHLKNRKELTNQKKIDEVQEMQKKILEIQKKVRAIKEKKMTFKTYFQSNYTRLVNDLRRCLETFGNDLPRSAASEENFRCMAEVPPLLNAFGELVKSETDEKLQALFKNDDDSAGIRSLFGTLLGQVKADVSFELKDARSSCVMKLRHLSLNFELPEMYENRTVEEFLLQRAKSVLCTASSSYRLHCLPKAQPFDVVVVDEAAQLKECESLIPLQLPGVRHAAVLIGDQYQLPALVKSKVCEDAEFGRSLFVRLTSLGQPKHLLDVQYRMHPWISKFPVESFYDGRITDGPNVLNRNYERRHLTGPMYGSYSFINIDGGNESTGKHDRSLINAVEAAAVVRILQRLFKGIPERPLQSVDTNRAVRVGVVSPYKGQVRAIQEKIAGAEYAAHEGLFSVKVRSVDGFQGAEEDVIIFSTVRSNTAGKIGFLADINRTNVALTRAKHCLWILGNAMTIWRGIVADAKDRGCYFDSKDDKDLSNAIIKAAIELDEVENLLNFDGLRIGGSRSGFRP</sequence>
<keyword evidence="5" id="KW-0175">Coiled coil</keyword>
<dbReference type="SUPFAM" id="SSF52540">
    <property type="entry name" value="P-loop containing nucleoside triphosphate hydrolases"/>
    <property type="match status" value="1"/>
</dbReference>
<evidence type="ECO:0000256" key="4">
    <source>
        <dbReference type="ARBA" id="ARBA00022840"/>
    </source>
</evidence>
<dbReference type="PANTHER" id="PTHR10887">
    <property type="entry name" value="DNA2/NAM7 HELICASE FAMILY"/>
    <property type="match status" value="1"/>
</dbReference>
<feature type="domain" description="DNA2/NAM7 helicase-like C-terminal" evidence="7">
    <location>
        <begin position="677"/>
        <end position="882"/>
    </location>
</feature>
<evidence type="ECO:0000259" key="6">
    <source>
        <dbReference type="Pfam" id="PF13086"/>
    </source>
</evidence>
<dbReference type="InterPro" id="IPR041677">
    <property type="entry name" value="DNA2/NAM7_AAA_11"/>
</dbReference>
<evidence type="ECO:0000313" key="9">
    <source>
        <dbReference type="Proteomes" id="UP000604825"/>
    </source>
</evidence>
<dbReference type="InterPro" id="IPR041679">
    <property type="entry name" value="DNA2/NAM7-like_C"/>
</dbReference>
<evidence type="ECO:0000256" key="3">
    <source>
        <dbReference type="ARBA" id="ARBA00022806"/>
    </source>
</evidence>
<dbReference type="EMBL" id="CAJGYO010000007">
    <property type="protein sequence ID" value="CAD6242968.1"/>
    <property type="molecule type" value="Genomic_DNA"/>
</dbReference>
<proteinExistence type="predicted"/>
<dbReference type="Pfam" id="PF13087">
    <property type="entry name" value="AAA_12"/>
    <property type="match status" value="1"/>
</dbReference>
<keyword evidence="4" id="KW-0067">ATP-binding</keyword>
<dbReference type="Proteomes" id="UP000604825">
    <property type="component" value="Unassembled WGS sequence"/>
</dbReference>
<evidence type="ECO:0000256" key="5">
    <source>
        <dbReference type="SAM" id="Coils"/>
    </source>
</evidence>
<keyword evidence="3" id="KW-0347">Helicase</keyword>
<dbReference type="Pfam" id="PF13086">
    <property type="entry name" value="AAA_11"/>
    <property type="match status" value="1"/>
</dbReference>
<evidence type="ECO:0000256" key="1">
    <source>
        <dbReference type="ARBA" id="ARBA00022741"/>
    </source>
</evidence>
<keyword evidence="1" id="KW-0547">Nucleotide-binding</keyword>
<dbReference type="GO" id="GO:0005694">
    <property type="term" value="C:chromosome"/>
    <property type="evidence" value="ECO:0007669"/>
    <property type="project" value="UniProtKB-ARBA"/>
</dbReference>
<dbReference type="PANTHER" id="PTHR10887:SF435">
    <property type="entry name" value="OS02G0684150 PROTEIN"/>
    <property type="match status" value="1"/>
</dbReference>
<organism evidence="8 9">
    <name type="scientific">Miscanthus lutarioriparius</name>
    <dbReference type="NCBI Taxonomy" id="422564"/>
    <lineage>
        <taxon>Eukaryota</taxon>
        <taxon>Viridiplantae</taxon>
        <taxon>Streptophyta</taxon>
        <taxon>Embryophyta</taxon>
        <taxon>Tracheophyta</taxon>
        <taxon>Spermatophyta</taxon>
        <taxon>Magnoliopsida</taxon>
        <taxon>Liliopsida</taxon>
        <taxon>Poales</taxon>
        <taxon>Poaceae</taxon>
        <taxon>PACMAD clade</taxon>
        <taxon>Panicoideae</taxon>
        <taxon>Andropogonodae</taxon>
        <taxon>Andropogoneae</taxon>
        <taxon>Saccharinae</taxon>
        <taxon>Miscanthus</taxon>
    </lineage>
</organism>
<dbReference type="GO" id="GO:0005524">
    <property type="term" value="F:ATP binding"/>
    <property type="evidence" value="ECO:0007669"/>
    <property type="project" value="UniProtKB-KW"/>
</dbReference>
<accession>A0A811PDT9</accession>
<feature type="coiled-coil region" evidence="5">
    <location>
        <begin position="434"/>
        <end position="468"/>
    </location>
</feature>
<dbReference type="AlphaFoldDB" id="A0A811PDT9"/>
<reference evidence="8" key="1">
    <citation type="submission" date="2020-10" db="EMBL/GenBank/DDBJ databases">
        <authorList>
            <person name="Han B."/>
            <person name="Lu T."/>
            <person name="Zhao Q."/>
            <person name="Huang X."/>
            <person name="Zhao Y."/>
        </authorList>
    </citation>
    <scope>NUCLEOTIDE SEQUENCE</scope>
</reference>